<organism evidence="11 12">
    <name type="scientific">Solirubrobacter phytolaccae</name>
    <dbReference type="NCBI Taxonomy" id="1404360"/>
    <lineage>
        <taxon>Bacteria</taxon>
        <taxon>Bacillati</taxon>
        <taxon>Actinomycetota</taxon>
        <taxon>Thermoleophilia</taxon>
        <taxon>Solirubrobacterales</taxon>
        <taxon>Solirubrobacteraceae</taxon>
        <taxon>Solirubrobacter</taxon>
    </lineage>
</organism>
<evidence type="ECO:0000256" key="7">
    <source>
        <dbReference type="ARBA" id="ARBA00023136"/>
    </source>
</evidence>
<protein>
    <submittedName>
        <fullName evidence="11">MBOAT family protein</fullName>
    </submittedName>
</protein>
<comment type="similarity">
    <text evidence="2 9">Belongs to the membrane-bound acyltransferase family.</text>
</comment>
<evidence type="ECO:0000256" key="4">
    <source>
        <dbReference type="ARBA" id="ARBA00022679"/>
    </source>
</evidence>
<keyword evidence="8 9" id="KW-0012">Acyltransferase</keyword>
<sequence>MVFSSIEFLWLFMPVVLAGYLALPPAGRNALLAVVSLGFYVWGAHAFLFVFLASIGFNFVAGALIQRFKHGPRPERAKTALIVALVFNLALLFAWKYTVFVAEQIDALLGDGTIGVPDIALPIGISFFTFHAISYIVDIYRGHARPMRSLADYTEYMAFFPQLIAGPIIRYHEIDDQIRTPPPRSERLNDIAEGFPRFALGLSKKVVIADPAGRVADAAFAVSSNPTSGTAWLGALAYTVQIYFDFSGYSDMAIGMARMFGLRFPENFNRPYSSVSMTDFWRRWHMTLSRWFRDYVYIPLGGSRGTQAHTVRNLLFVFLLTGFWHGAAWTFLLWGVYNGLLLVGERLGGINRWSDERLQWPRRLVTFVVVVFGWVLFRVADLDQALAFMGAMVSFDFSGLDPRVEAALHGQAVFALVVGLASALLPRDFVMGKVLMGRWDGAPLYARCAVLATAAYAAIVVAAGSFSPFLYFQF</sequence>
<dbReference type="PANTHER" id="PTHR13285:SF23">
    <property type="entry name" value="TEICHOIC ACID D-ALANYLTRANSFERASE"/>
    <property type="match status" value="1"/>
</dbReference>
<dbReference type="GO" id="GO:0016746">
    <property type="term" value="F:acyltransferase activity"/>
    <property type="evidence" value="ECO:0007669"/>
    <property type="project" value="UniProtKB-KW"/>
</dbReference>
<feature type="transmembrane region" description="Helical" evidence="10">
    <location>
        <begin position="360"/>
        <end position="377"/>
    </location>
</feature>
<name>A0A9X3NAM7_9ACTN</name>
<evidence type="ECO:0000256" key="3">
    <source>
        <dbReference type="ARBA" id="ARBA00022475"/>
    </source>
</evidence>
<keyword evidence="6 10" id="KW-1133">Transmembrane helix</keyword>
<dbReference type="GO" id="GO:0005886">
    <property type="term" value="C:plasma membrane"/>
    <property type="evidence" value="ECO:0007669"/>
    <property type="project" value="UniProtKB-SubCell"/>
</dbReference>
<proteinExistence type="inferred from homology"/>
<evidence type="ECO:0000256" key="9">
    <source>
        <dbReference type="PIRNR" id="PIRNR016636"/>
    </source>
</evidence>
<dbReference type="AlphaFoldDB" id="A0A9X3NAM7"/>
<accession>A0A9X3NAM7</accession>
<dbReference type="EMBL" id="JAPDDP010000003">
    <property type="protein sequence ID" value="MDA0179187.1"/>
    <property type="molecule type" value="Genomic_DNA"/>
</dbReference>
<keyword evidence="12" id="KW-1185">Reference proteome</keyword>
<dbReference type="InterPro" id="IPR024194">
    <property type="entry name" value="Ac/AlaTfrase_AlgI/DltB"/>
</dbReference>
<dbReference type="PANTHER" id="PTHR13285">
    <property type="entry name" value="ACYLTRANSFERASE"/>
    <property type="match status" value="1"/>
</dbReference>
<reference evidence="11" key="1">
    <citation type="submission" date="2022-10" db="EMBL/GenBank/DDBJ databases">
        <title>The WGS of Solirubrobacter phytolaccae KCTC 29190.</title>
        <authorList>
            <person name="Jiang Z."/>
        </authorList>
    </citation>
    <scope>NUCLEOTIDE SEQUENCE</scope>
    <source>
        <strain evidence="11">KCTC 29190</strain>
    </source>
</reference>
<dbReference type="RefSeq" id="WP_270023451.1">
    <property type="nucleotide sequence ID" value="NZ_JAPDDP010000003.1"/>
</dbReference>
<evidence type="ECO:0000256" key="8">
    <source>
        <dbReference type="ARBA" id="ARBA00023315"/>
    </source>
</evidence>
<dbReference type="InterPro" id="IPR051085">
    <property type="entry name" value="MB_O-acyltransferase"/>
</dbReference>
<gene>
    <name evidence="11" type="ORF">OJ997_02675</name>
</gene>
<feature type="transmembrane region" description="Helical" evidence="10">
    <location>
        <begin position="119"/>
        <end position="140"/>
    </location>
</feature>
<keyword evidence="4 9" id="KW-0808">Transferase</keyword>
<dbReference type="PIRSF" id="PIRSF500217">
    <property type="entry name" value="AlgI"/>
    <property type="match status" value="1"/>
</dbReference>
<keyword evidence="3 9" id="KW-1003">Cell membrane</keyword>
<evidence type="ECO:0000256" key="6">
    <source>
        <dbReference type="ARBA" id="ARBA00022989"/>
    </source>
</evidence>
<evidence type="ECO:0000256" key="1">
    <source>
        <dbReference type="ARBA" id="ARBA00004651"/>
    </source>
</evidence>
<dbReference type="Pfam" id="PF03062">
    <property type="entry name" value="MBOAT"/>
    <property type="match status" value="1"/>
</dbReference>
<keyword evidence="5 10" id="KW-0812">Transmembrane</keyword>
<feature type="transmembrane region" description="Helical" evidence="10">
    <location>
        <begin position="314"/>
        <end position="340"/>
    </location>
</feature>
<evidence type="ECO:0000256" key="10">
    <source>
        <dbReference type="SAM" id="Phobius"/>
    </source>
</evidence>
<dbReference type="GO" id="GO:0042121">
    <property type="term" value="P:alginic acid biosynthetic process"/>
    <property type="evidence" value="ECO:0007669"/>
    <property type="project" value="InterPro"/>
</dbReference>
<comment type="subcellular location">
    <subcellularLocation>
        <location evidence="1">Cell membrane</location>
        <topology evidence="1">Multi-pass membrane protein</topology>
    </subcellularLocation>
</comment>
<feature type="transmembrane region" description="Helical" evidence="10">
    <location>
        <begin position="39"/>
        <end position="65"/>
    </location>
</feature>
<dbReference type="InterPro" id="IPR004299">
    <property type="entry name" value="MBOAT_fam"/>
</dbReference>
<feature type="transmembrane region" description="Helical" evidence="10">
    <location>
        <begin position="406"/>
        <end position="425"/>
    </location>
</feature>
<feature type="transmembrane region" description="Helical" evidence="10">
    <location>
        <begin position="445"/>
        <end position="471"/>
    </location>
</feature>
<evidence type="ECO:0000256" key="2">
    <source>
        <dbReference type="ARBA" id="ARBA00010323"/>
    </source>
</evidence>
<dbReference type="Proteomes" id="UP001147653">
    <property type="component" value="Unassembled WGS sequence"/>
</dbReference>
<evidence type="ECO:0000256" key="5">
    <source>
        <dbReference type="ARBA" id="ARBA00022692"/>
    </source>
</evidence>
<evidence type="ECO:0000313" key="11">
    <source>
        <dbReference type="EMBL" id="MDA0179187.1"/>
    </source>
</evidence>
<dbReference type="InterPro" id="IPR028362">
    <property type="entry name" value="AlgI"/>
</dbReference>
<feature type="transmembrane region" description="Helical" evidence="10">
    <location>
        <begin position="7"/>
        <end position="27"/>
    </location>
</feature>
<feature type="transmembrane region" description="Helical" evidence="10">
    <location>
        <begin position="77"/>
        <end position="99"/>
    </location>
</feature>
<keyword evidence="7 9" id="KW-0472">Membrane</keyword>
<evidence type="ECO:0000313" key="12">
    <source>
        <dbReference type="Proteomes" id="UP001147653"/>
    </source>
</evidence>
<comment type="caution">
    <text evidence="11">The sequence shown here is derived from an EMBL/GenBank/DDBJ whole genome shotgun (WGS) entry which is preliminary data.</text>
</comment>
<dbReference type="PIRSF" id="PIRSF016636">
    <property type="entry name" value="AlgI_DltB"/>
    <property type="match status" value="1"/>
</dbReference>